<sequence length="137" mass="15621">MATDRKDLVSRYERYLAYCNERRFDELGEFVADDVSGSGADDGLSAYVDRINEIFVGFPDFRWTLQDLLVEGSTIVARLVDEGTHTGLFGDVEPTGRQVRVQELVVYRWAEGKIVQCWGDLYAVVRDELRSPAHLTR</sequence>
<dbReference type="PANTHER" id="PTHR38436:SF1">
    <property type="entry name" value="ESTER CYCLASE"/>
    <property type="match status" value="1"/>
</dbReference>
<dbReference type="InterPro" id="IPR032710">
    <property type="entry name" value="NTF2-like_dom_sf"/>
</dbReference>
<dbReference type="EMBL" id="JACHZG010000002">
    <property type="protein sequence ID" value="MBB3328709.1"/>
    <property type="molecule type" value="Genomic_DNA"/>
</dbReference>
<evidence type="ECO:0000313" key="1">
    <source>
        <dbReference type="EMBL" id="MBB3328709.1"/>
    </source>
</evidence>
<dbReference type="GO" id="GO:0030638">
    <property type="term" value="P:polyketide metabolic process"/>
    <property type="evidence" value="ECO:0007669"/>
    <property type="project" value="InterPro"/>
</dbReference>
<proteinExistence type="predicted"/>
<evidence type="ECO:0000313" key="2">
    <source>
        <dbReference type="Proteomes" id="UP000565572"/>
    </source>
</evidence>
<dbReference type="PANTHER" id="PTHR38436">
    <property type="entry name" value="POLYKETIDE CYCLASE SNOAL-LIKE DOMAIN"/>
    <property type="match status" value="1"/>
</dbReference>
<name>A0A7W5JYL4_9ACTN</name>
<dbReference type="Proteomes" id="UP000565572">
    <property type="component" value="Unassembled WGS sequence"/>
</dbReference>
<gene>
    <name evidence="1" type="ORF">FHX39_003694</name>
</gene>
<dbReference type="Pfam" id="PF07366">
    <property type="entry name" value="SnoaL"/>
    <property type="match status" value="1"/>
</dbReference>
<dbReference type="InterPro" id="IPR009959">
    <property type="entry name" value="Cyclase_SnoaL-like"/>
</dbReference>
<dbReference type="AlphaFoldDB" id="A0A7W5JYL4"/>
<dbReference type="SUPFAM" id="SSF54427">
    <property type="entry name" value="NTF2-like"/>
    <property type="match status" value="1"/>
</dbReference>
<accession>A0A7W5JYL4</accession>
<comment type="caution">
    <text evidence="1">The sequence shown here is derived from an EMBL/GenBank/DDBJ whole genome shotgun (WGS) entry which is preliminary data.</text>
</comment>
<evidence type="ECO:0008006" key="3">
    <source>
        <dbReference type="Google" id="ProtNLM"/>
    </source>
</evidence>
<reference evidence="1 2" key="1">
    <citation type="submission" date="2020-08" db="EMBL/GenBank/DDBJ databases">
        <title>Sequencing the genomes of 1000 actinobacteria strains.</title>
        <authorList>
            <person name="Klenk H.-P."/>
        </authorList>
    </citation>
    <scope>NUCLEOTIDE SEQUENCE [LARGE SCALE GENOMIC DNA]</scope>
    <source>
        <strain evidence="1 2">DSM 11053</strain>
    </source>
</reference>
<dbReference type="RefSeq" id="WP_183341841.1">
    <property type="nucleotide sequence ID" value="NZ_JACHZG010000002.1"/>
</dbReference>
<dbReference type="Gene3D" id="3.10.450.50">
    <property type="match status" value="1"/>
</dbReference>
<protein>
    <recommendedName>
        <fullName evidence="3">Ester cyclase</fullName>
    </recommendedName>
</protein>
<organism evidence="1 2">
    <name type="scientific">Microlunatus antarcticus</name>
    <dbReference type="NCBI Taxonomy" id="53388"/>
    <lineage>
        <taxon>Bacteria</taxon>
        <taxon>Bacillati</taxon>
        <taxon>Actinomycetota</taxon>
        <taxon>Actinomycetes</taxon>
        <taxon>Propionibacteriales</taxon>
        <taxon>Propionibacteriaceae</taxon>
        <taxon>Microlunatus</taxon>
    </lineage>
</organism>
<keyword evidence="2" id="KW-1185">Reference proteome</keyword>